<organism evidence="2 3">
    <name type="scientific">Chloebia gouldiae</name>
    <name type="common">Gouldian finch</name>
    <name type="synonym">Erythrura gouldiae</name>
    <dbReference type="NCBI Taxonomy" id="44316"/>
    <lineage>
        <taxon>Eukaryota</taxon>
        <taxon>Metazoa</taxon>
        <taxon>Chordata</taxon>
        <taxon>Craniata</taxon>
        <taxon>Vertebrata</taxon>
        <taxon>Euteleostomi</taxon>
        <taxon>Archelosauria</taxon>
        <taxon>Archosauria</taxon>
        <taxon>Dinosauria</taxon>
        <taxon>Saurischia</taxon>
        <taxon>Theropoda</taxon>
        <taxon>Coelurosauria</taxon>
        <taxon>Aves</taxon>
        <taxon>Neognathae</taxon>
        <taxon>Neoaves</taxon>
        <taxon>Telluraves</taxon>
        <taxon>Australaves</taxon>
        <taxon>Passeriformes</taxon>
        <taxon>Passeroidea</taxon>
        <taxon>Passeridae</taxon>
        <taxon>Chloebia</taxon>
    </lineage>
</organism>
<evidence type="ECO:0000256" key="1">
    <source>
        <dbReference type="SAM" id="MobiDB-lite"/>
    </source>
</evidence>
<dbReference type="EMBL" id="QUSF01000026">
    <property type="protein sequence ID" value="RLW00614.1"/>
    <property type="molecule type" value="Genomic_DNA"/>
</dbReference>
<feature type="region of interest" description="Disordered" evidence="1">
    <location>
        <begin position="39"/>
        <end position="70"/>
    </location>
</feature>
<comment type="caution">
    <text evidence="2">The sequence shown here is derived from an EMBL/GenBank/DDBJ whole genome shotgun (WGS) entry which is preliminary data.</text>
</comment>
<accession>A0A3L8SE70</accession>
<reference evidence="2 3" key="1">
    <citation type="journal article" date="2018" name="Proc. R. Soc. B">
        <title>A non-coding region near Follistatin controls head colour polymorphism in the Gouldian finch.</title>
        <authorList>
            <person name="Toomey M.B."/>
            <person name="Marques C.I."/>
            <person name="Andrade P."/>
            <person name="Araujo P.M."/>
            <person name="Sabatino S."/>
            <person name="Gazda M.A."/>
            <person name="Afonso S."/>
            <person name="Lopes R.J."/>
            <person name="Corbo J.C."/>
            <person name="Carneiro M."/>
        </authorList>
    </citation>
    <scope>NUCLEOTIDE SEQUENCE [LARGE SCALE GENOMIC DNA]</scope>
    <source>
        <strain evidence="2">Red01</strain>
        <tissue evidence="2">Muscle</tissue>
    </source>
</reference>
<dbReference type="AlphaFoldDB" id="A0A3L8SE70"/>
<proteinExistence type="predicted"/>
<gene>
    <name evidence="2" type="ORF">DV515_00008706</name>
</gene>
<evidence type="ECO:0000313" key="2">
    <source>
        <dbReference type="EMBL" id="RLW00614.1"/>
    </source>
</evidence>
<name>A0A3L8SE70_CHLGU</name>
<keyword evidence="3" id="KW-1185">Reference proteome</keyword>
<protein>
    <submittedName>
        <fullName evidence="2">Uncharacterized protein</fullName>
    </submittedName>
</protein>
<dbReference type="Proteomes" id="UP000276834">
    <property type="component" value="Unassembled WGS sequence"/>
</dbReference>
<evidence type="ECO:0000313" key="3">
    <source>
        <dbReference type="Proteomes" id="UP000276834"/>
    </source>
</evidence>
<sequence length="101" mass="11120">MQGVSRKARRPAPMALLKEPPTDHLTFLVVPLLPVQKKPGIPWQGGEAAGSTPRQAAGMFPWGWDPTGEEEGRMEFPLGGQFQNTVWDEPVGKEDFTQPPL</sequence>